<dbReference type="AlphaFoldDB" id="A0AAV0BWV3"/>
<evidence type="ECO:0000313" key="7">
    <source>
        <dbReference type="EMBL" id="CAH9051474.1"/>
    </source>
</evidence>
<dbReference type="GO" id="GO:0009396">
    <property type="term" value="P:folic acid-containing compound biosynthetic process"/>
    <property type="evidence" value="ECO:0007669"/>
    <property type="project" value="TreeGrafter"/>
</dbReference>
<comment type="similarity">
    <text evidence="1 6">Belongs to the 5-formyltetrahydrofolate cyclo-ligase family.</text>
</comment>
<organism evidence="7 8">
    <name type="scientific">Cuscuta epithymum</name>
    <dbReference type="NCBI Taxonomy" id="186058"/>
    <lineage>
        <taxon>Eukaryota</taxon>
        <taxon>Viridiplantae</taxon>
        <taxon>Streptophyta</taxon>
        <taxon>Embryophyta</taxon>
        <taxon>Tracheophyta</taxon>
        <taxon>Spermatophyta</taxon>
        <taxon>Magnoliopsida</taxon>
        <taxon>eudicotyledons</taxon>
        <taxon>Gunneridae</taxon>
        <taxon>Pentapetalae</taxon>
        <taxon>asterids</taxon>
        <taxon>lamiids</taxon>
        <taxon>Solanales</taxon>
        <taxon>Convolvulaceae</taxon>
        <taxon>Cuscuteae</taxon>
        <taxon>Cuscuta</taxon>
        <taxon>Cuscuta subgen. Cuscuta</taxon>
    </lineage>
</organism>
<keyword evidence="6" id="KW-0479">Metal-binding</keyword>
<accession>A0AAV0BWV3</accession>
<keyword evidence="6" id="KW-0460">Magnesium</keyword>
<dbReference type="PANTHER" id="PTHR23407:SF1">
    <property type="entry name" value="5-FORMYLTETRAHYDROFOLATE CYCLO-LIGASE"/>
    <property type="match status" value="1"/>
</dbReference>
<dbReference type="GO" id="GO:0005739">
    <property type="term" value="C:mitochondrion"/>
    <property type="evidence" value="ECO:0007669"/>
    <property type="project" value="TreeGrafter"/>
</dbReference>
<dbReference type="GO" id="GO:0035999">
    <property type="term" value="P:tetrahydrofolate interconversion"/>
    <property type="evidence" value="ECO:0007669"/>
    <property type="project" value="TreeGrafter"/>
</dbReference>
<gene>
    <name evidence="7" type="ORF">CEPIT_LOCUS226</name>
</gene>
<keyword evidence="8" id="KW-1185">Reference proteome</keyword>
<dbReference type="InterPro" id="IPR037171">
    <property type="entry name" value="NagB/RpiA_transferase-like"/>
</dbReference>
<comment type="caution">
    <text evidence="7">The sequence shown here is derived from an EMBL/GenBank/DDBJ whole genome shotgun (WGS) entry which is preliminary data.</text>
</comment>
<dbReference type="EC" id="6.3.3.2" evidence="5 6"/>
<comment type="cofactor">
    <cofactor evidence="6">
        <name>Mg(2+)</name>
        <dbReference type="ChEBI" id="CHEBI:18420"/>
    </cofactor>
</comment>
<dbReference type="SUPFAM" id="SSF100950">
    <property type="entry name" value="NagB/RpiA/CoA transferase-like"/>
    <property type="match status" value="1"/>
</dbReference>
<dbReference type="GO" id="GO:0005524">
    <property type="term" value="F:ATP binding"/>
    <property type="evidence" value="ECO:0007669"/>
    <property type="project" value="UniProtKB-KW"/>
</dbReference>
<evidence type="ECO:0000256" key="3">
    <source>
        <dbReference type="ARBA" id="ARBA00022840"/>
    </source>
</evidence>
<dbReference type="GO" id="GO:0030272">
    <property type="term" value="F:5-formyltetrahydrofolate cyclo-ligase activity"/>
    <property type="evidence" value="ECO:0007669"/>
    <property type="project" value="UniProtKB-EC"/>
</dbReference>
<evidence type="ECO:0000256" key="4">
    <source>
        <dbReference type="ARBA" id="ARBA00036539"/>
    </source>
</evidence>
<dbReference type="Proteomes" id="UP001152523">
    <property type="component" value="Unassembled WGS sequence"/>
</dbReference>
<dbReference type="InterPro" id="IPR002698">
    <property type="entry name" value="FTHF_cligase"/>
</dbReference>
<comment type="catalytic activity">
    <reaction evidence="4 6">
        <text>(6S)-5-formyl-5,6,7,8-tetrahydrofolate + ATP = (6R)-5,10-methenyltetrahydrofolate + ADP + phosphate</text>
        <dbReference type="Rhea" id="RHEA:10488"/>
        <dbReference type="ChEBI" id="CHEBI:30616"/>
        <dbReference type="ChEBI" id="CHEBI:43474"/>
        <dbReference type="ChEBI" id="CHEBI:57455"/>
        <dbReference type="ChEBI" id="CHEBI:57457"/>
        <dbReference type="ChEBI" id="CHEBI:456216"/>
        <dbReference type="EC" id="6.3.3.2"/>
    </reaction>
</comment>
<keyword evidence="2 6" id="KW-0547">Nucleotide-binding</keyword>
<dbReference type="FunFam" id="3.40.50.10420:FF:000003">
    <property type="entry name" value="5-formyltetrahydrofolate cyclo-ligase"/>
    <property type="match status" value="1"/>
</dbReference>
<dbReference type="Gene3D" id="3.40.50.10420">
    <property type="entry name" value="NagB/RpiA/CoA transferase-like"/>
    <property type="match status" value="1"/>
</dbReference>
<sequence>MCRTIAAPLKGRLPSICSKAAIPYAPVLFSATTILLRPRQCFTRAAMTTNPSSSASDLDAVFAQKKAVRSKLKKDLKSMDPSLRSQEDEEIQNAILKAPWFRDCKRLCAYISCSALREVDTSTILSEILQTQRKDQKKLYVPRVEDSNRNMRMLNISSTQDLIANSMNILEPGLIDDEGNQREDVLLANQPVDLLLLPGLGFDKAGRRLGRGGGYYDTFLKKYQELVKEKMWKQPLKVALSYSVQILDTIPVTPDDVLVDALITPAGFFPISQAAHEFCL</sequence>
<reference evidence="7" key="1">
    <citation type="submission" date="2022-07" db="EMBL/GenBank/DDBJ databases">
        <authorList>
            <person name="Macas J."/>
            <person name="Novak P."/>
            <person name="Neumann P."/>
        </authorList>
    </citation>
    <scope>NUCLEOTIDE SEQUENCE</scope>
</reference>
<proteinExistence type="inferred from homology"/>
<name>A0AAV0BWV3_9ASTE</name>
<evidence type="ECO:0000256" key="2">
    <source>
        <dbReference type="ARBA" id="ARBA00022741"/>
    </source>
</evidence>
<evidence type="ECO:0000256" key="1">
    <source>
        <dbReference type="ARBA" id="ARBA00010638"/>
    </source>
</evidence>
<evidence type="ECO:0000313" key="8">
    <source>
        <dbReference type="Proteomes" id="UP001152523"/>
    </source>
</evidence>
<dbReference type="GO" id="GO:0046872">
    <property type="term" value="F:metal ion binding"/>
    <property type="evidence" value="ECO:0007669"/>
    <property type="project" value="UniProtKB-KW"/>
</dbReference>
<dbReference type="EMBL" id="CAMAPF010000003">
    <property type="protein sequence ID" value="CAH9051474.1"/>
    <property type="molecule type" value="Genomic_DNA"/>
</dbReference>
<dbReference type="PANTHER" id="PTHR23407">
    <property type="entry name" value="ATPASE INHIBITOR/5-FORMYLTETRAHYDROFOLATE CYCLO-LIGASE"/>
    <property type="match status" value="1"/>
</dbReference>
<dbReference type="NCBIfam" id="TIGR02727">
    <property type="entry name" value="MTHFS_bact"/>
    <property type="match status" value="1"/>
</dbReference>
<dbReference type="Pfam" id="PF01812">
    <property type="entry name" value="5-FTHF_cyc-lig"/>
    <property type="match status" value="1"/>
</dbReference>
<protein>
    <recommendedName>
        <fullName evidence="5 6">5-formyltetrahydrofolate cyclo-ligase</fullName>
        <ecNumber evidence="5 6">6.3.3.2</ecNumber>
    </recommendedName>
</protein>
<keyword evidence="3 6" id="KW-0067">ATP-binding</keyword>
<dbReference type="InterPro" id="IPR024185">
    <property type="entry name" value="FTHF_cligase-like_sf"/>
</dbReference>
<evidence type="ECO:0000256" key="5">
    <source>
        <dbReference type="ARBA" id="ARBA00038966"/>
    </source>
</evidence>
<evidence type="ECO:0000256" key="6">
    <source>
        <dbReference type="RuleBase" id="RU361279"/>
    </source>
</evidence>